<dbReference type="Gene3D" id="1.10.1760.20">
    <property type="match status" value="1"/>
</dbReference>
<organism evidence="3 4">
    <name type="scientific">Streptomyces yaizuensis</name>
    <dbReference type="NCBI Taxonomy" id="2989713"/>
    <lineage>
        <taxon>Bacteria</taxon>
        <taxon>Bacillati</taxon>
        <taxon>Actinomycetota</taxon>
        <taxon>Actinomycetes</taxon>
        <taxon>Kitasatosporales</taxon>
        <taxon>Streptomycetaceae</taxon>
        <taxon>Streptomyces</taxon>
    </lineage>
</organism>
<feature type="transmembrane region" description="Helical" evidence="2">
    <location>
        <begin position="229"/>
        <end position="247"/>
    </location>
</feature>
<name>A0ABQ5NRT3_9ACTN</name>
<feature type="transmembrane region" description="Helical" evidence="2">
    <location>
        <begin position="115"/>
        <end position="132"/>
    </location>
</feature>
<dbReference type="EMBL" id="BSBI01000001">
    <property type="protein sequence ID" value="GLF93076.1"/>
    <property type="molecule type" value="Genomic_DNA"/>
</dbReference>
<feature type="compositionally biased region" description="Basic and acidic residues" evidence="1">
    <location>
        <begin position="288"/>
        <end position="311"/>
    </location>
</feature>
<keyword evidence="2" id="KW-1133">Transmembrane helix</keyword>
<proteinExistence type="predicted"/>
<feature type="region of interest" description="Disordered" evidence="1">
    <location>
        <begin position="260"/>
        <end position="353"/>
    </location>
</feature>
<accession>A0ABQ5NRT3</accession>
<feature type="transmembrane region" description="Helical" evidence="2">
    <location>
        <begin position="168"/>
        <end position="188"/>
    </location>
</feature>
<comment type="caution">
    <text evidence="3">The sequence shown here is derived from an EMBL/GenBank/DDBJ whole genome shotgun (WGS) entry which is preliminary data.</text>
</comment>
<reference evidence="3 4" key="1">
    <citation type="submission" date="2022-10" db="EMBL/GenBank/DDBJ databases">
        <title>Draft genome sequence of Streptomyces sp. YSPA8.</title>
        <authorList>
            <person name="Moriuchi R."/>
            <person name="Dohra H."/>
            <person name="Yamamura H."/>
            <person name="Kodani S."/>
        </authorList>
    </citation>
    <scope>NUCLEOTIDE SEQUENCE [LARGE SCALE GENOMIC DNA]</scope>
    <source>
        <strain evidence="3 4">YSPA8</strain>
    </source>
</reference>
<sequence length="353" mass="36490">MSGHARAIGIGGRARVVITMAAFLGIVAFFWPFLVAPGTFGSHYAPPLIFGVLLVVVLAVVISEIAEGGIDSKALAMLGVLSAVNAALRPLGAGTAGIETVFFILVLAGRVYGPGFGFTLGCTSLFASALITGGVGPWMPYQMFGCAFVGMLAGLLPRATGRREIVMLAVYGAGSGYLFGFLLNLSFWPFSLDPGSSIAYLPGLPFTEQFQRYLAFDVATSLGWDTGRAVTNLVCVLLAGPAVLTVFRRAARKARFRAPVRFAPGPGPASEKTGPGPGGSCSGVDTGVPDRRVEGRDEADRVPADVDRYVDGDLDDVAGADTGAADGRALGTGVRDGRTGTGEDTGHRQGGHC</sequence>
<keyword evidence="2" id="KW-0812">Transmembrane</keyword>
<evidence type="ECO:0000313" key="3">
    <source>
        <dbReference type="EMBL" id="GLF93076.1"/>
    </source>
</evidence>
<feature type="transmembrane region" description="Helical" evidence="2">
    <location>
        <begin position="86"/>
        <end position="108"/>
    </location>
</feature>
<feature type="compositionally biased region" description="Low complexity" evidence="1">
    <location>
        <begin position="319"/>
        <end position="333"/>
    </location>
</feature>
<keyword evidence="4" id="KW-1185">Reference proteome</keyword>
<dbReference type="InterPro" id="IPR024529">
    <property type="entry name" value="ECF_trnsprt_substrate-spec"/>
</dbReference>
<evidence type="ECO:0000256" key="2">
    <source>
        <dbReference type="SAM" id="Phobius"/>
    </source>
</evidence>
<evidence type="ECO:0000313" key="4">
    <source>
        <dbReference type="Proteomes" id="UP001291653"/>
    </source>
</evidence>
<gene>
    <name evidence="3" type="ORF">SYYSPA8_02285</name>
</gene>
<dbReference type="Proteomes" id="UP001291653">
    <property type="component" value="Unassembled WGS sequence"/>
</dbReference>
<feature type="transmembrane region" description="Helical" evidence="2">
    <location>
        <begin position="138"/>
        <end position="156"/>
    </location>
</feature>
<evidence type="ECO:0000256" key="1">
    <source>
        <dbReference type="SAM" id="MobiDB-lite"/>
    </source>
</evidence>
<feature type="transmembrane region" description="Helical" evidence="2">
    <location>
        <begin position="48"/>
        <end position="66"/>
    </location>
</feature>
<protein>
    <submittedName>
        <fullName evidence="3">ECF transporter S component</fullName>
    </submittedName>
</protein>
<feature type="transmembrane region" description="Helical" evidence="2">
    <location>
        <begin position="16"/>
        <end position="36"/>
    </location>
</feature>
<keyword evidence="2" id="KW-0472">Membrane</keyword>
<dbReference type="Pfam" id="PF12822">
    <property type="entry name" value="ECF_trnsprt"/>
    <property type="match status" value="1"/>
</dbReference>